<feature type="region of interest" description="Disordered" evidence="5">
    <location>
        <begin position="62"/>
        <end position="95"/>
    </location>
</feature>
<evidence type="ECO:0000256" key="5">
    <source>
        <dbReference type="SAM" id="MobiDB-lite"/>
    </source>
</evidence>
<reference evidence="7 8" key="1">
    <citation type="submission" date="2017-07" db="EMBL/GenBank/DDBJ databases">
        <title>Genome sequence of the Sordaria macrospora wild type strain R19027.</title>
        <authorList>
            <person name="Nowrousian M."/>
            <person name="Teichert I."/>
            <person name="Kueck U."/>
        </authorList>
    </citation>
    <scope>NUCLEOTIDE SEQUENCE [LARGE SCALE GENOMIC DNA]</scope>
    <source>
        <strain evidence="7 8">R19027</strain>
        <tissue evidence="7">Mycelium</tissue>
    </source>
</reference>
<evidence type="ECO:0000256" key="3">
    <source>
        <dbReference type="ARBA" id="ARBA00023054"/>
    </source>
</evidence>
<evidence type="ECO:0000256" key="4">
    <source>
        <dbReference type="SAM" id="Coils"/>
    </source>
</evidence>
<feature type="coiled-coil region" evidence="4">
    <location>
        <begin position="603"/>
        <end position="690"/>
    </location>
</feature>
<dbReference type="GO" id="GO:0005794">
    <property type="term" value="C:Golgi apparatus"/>
    <property type="evidence" value="ECO:0007669"/>
    <property type="project" value="UniProtKB-SubCell"/>
</dbReference>
<gene>
    <name evidence="7" type="ORF">SMACR_09141</name>
</gene>
<evidence type="ECO:0008006" key="9">
    <source>
        <dbReference type="Google" id="ProtNLM"/>
    </source>
</evidence>
<evidence type="ECO:0000256" key="6">
    <source>
        <dbReference type="SAM" id="Phobius"/>
    </source>
</evidence>
<feature type="compositionally biased region" description="Low complexity" evidence="5">
    <location>
        <begin position="62"/>
        <end position="84"/>
    </location>
</feature>
<proteinExistence type="predicted"/>
<feature type="region of interest" description="Disordered" evidence="5">
    <location>
        <begin position="878"/>
        <end position="954"/>
    </location>
</feature>
<evidence type="ECO:0000313" key="8">
    <source>
        <dbReference type="Proteomes" id="UP000433876"/>
    </source>
</evidence>
<keyword evidence="2" id="KW-0333">Golgi apparatus</keyword>
<dbReference type="AlphaFoldDB" id="A0A8S8ZT71"/>
<feature type="coiled-coil region" evidence="4">
    <location>
        <begin position="716"/>
        <end position="785"/>
    </location>
</feature>
<name>A0A8S8ZT71_SORMA</name>
<evidence type="ECO:0000256" key="2">
    <source>
        <dbReference type="ARBA" id="ARBA00023034"/>
    </source>
</evidence>
<keyword evidence="6" id="KW-0812">Transmembrane</keyword>
<comment type="subcellular location">
    <subcellularLocation>
        <location evidence="1">Golgi apparatus</location>
    </subcellularLocation>
</comment>
<keyword evidence="3 4" id="KW-0175">Coiled coil</keyword>
<organism evidence="7 8">
    <name type="scientific">Sordaria macrospora</name>
    <dbReference type="NCBI Taxonomy" id="5147"/>
    <lineage>
        <taxon>Eukaryota</taxon>
        <taxon>Fungi</taxon>
        <taxon>Dikarya</taxon>
        <taxon>Ascomycota</taxon>
        <taxon>Pezizomycotina</taxon>
        <taxon>Sordariomycetes</taxon>
        <taxon>Sordariomycetidae</taxon>
        <taxon>Sordariales</taxon>
        <taxon>Sordariaceae</taxon>
        <taxon>Sordaria</taxon>
    </lineage>
</organism>
<feature type="compositionally biased region" description="Basic and acidic residues" evidence="5">
    <location>
        <begin position="13"/>
        <end position="24"/>
    </location>
</feature>
<dbReference type="VEuPathDB" id="FungiDB:SMAC_09141"/>
<keyword evidence="6" id="KW-1133">Transmembrane helix</keyword>
<keyword evidence="6" id="KW-0472">Membrane</keyword>
<dbReference type="GO" id="GO:0007030">
    <property type="term" value="P:Golgi organization"/>
    <property type="evidence" value="ECO:0007669"/>
    <property type="project" value="TreeGrafter"/>
</dbReference>
<feature type="region of interest" description="Disordered" evidence="5">
    <location>
        <begin position="570"/>
        <end position="589"/>
    </location>
</feature>
<dbReference type="Proteomes" id="UP000433876">
    <property type="component" value="Unassembled WGS sequence"/>
</dbReference>
<feature type="compositionally biased region" description="Low complexity" evidence="5">
    <location>
        <begin position="41"/>
        <end position="50"/>
    </location>
</feature>
<protein>
    <recommendedName>
        <fullName evidence="9">Ubiquitination network signaling protein</fullName>
    </recommendedName>
</protein>
<dbReference type="EMBL" id="NMPR01000068">
    <property type="protein sequence ID" value="KAA8631801.1"/>
    <property type="molecule type" value="Genomic_DNA"/>
</dbReference>
<sequence>MPRSSSSAKRQQGAKDQRDTRHEGGIVGPGKRIPKQQKSHQQLAALDQRSAAAAVVDNAVPAAVPQQNNNNNNNNTNNTTATNAFPVLPDDNNNTMAAESLRRGSLGGAYSESESAESLAFPPLQSAHEENHRQINVNDAKNTNVHRDPGPVEYALTVLKSCPIYDTIAILIILMQLSPAFLAIVYMLFTLLTFVPPVTTSSGLTIADIFDGNQGTPSLTTLACMDVAVLGIWLFLWAPMQQFILDLAQVVISLTLGGGGSSRTSTSNTIFLCVTIIGASQWTRQARWNGLTHLSTLFGTNRFFPTSRGDPIEHTVRAFEKKGPYGWVRSVLAIHILTQGLVRCIREWYLRRERRDLQSQSQLDPEAGKTVSFSDSCSDAALMAADSDAHLQTSAGTVSNKKRRKQSAQVRIRQPLWAALASTKIVMVKEYELSHAASESAGSNATDIHNLGNAPFNTQPEQIWICYIGSDEVCFNTSYFPDFPDDDTVDEAGTPGVSIAKPFYVRVNNAKWQPTRIIPIEGTEEDRHQGTRWTGDIYGLTPLSNYACEFVSTRTDQVIYKANVRTVQAKSRDPEAPAKAPTNNQRVNNVRHDSPVTTLRASIASAETKLADEKARLKSVRKENNRKVNAAKKEIEKLTAAVQSAGGDDDKLKQKVAQNKIQEKRAEESIAQLEAELKELEAIPEELLVEYRSKESTWKSEKARFEEARSAFTGFKATLESEVKVLKDERSSLQAKQKKIESRINKVKEEHKRITDANAQGLGEAERRRQNRATLEADIATAEKHLTDRINSVRSMNIAKQQQIGEMSSQLQAYLASVQEDMAYAHSHAAAVAGGQYPQASNAATGWGLPPGATAAAAAVNSTFANAPAQTLWPVATGATSGSSSFGPQRSAALLPPPPIGGPFSNPLQQQQHSQQAVIGTPAQQRKARGRSSSMLSDISGFTESTDEDERERFERERLALSYGHSNQHQHNYANTIFATPGSMRGAPPGFGFPTRQQRLAGNNGTFGPIGPGSSSGSGSNGFNSGTALGSGSGTGSAVVSVGSGSGSLSGSALGSGVDSGRSSVRSAGDSAGSGSAEGSSKDPGSPSDR</sequence>
<feature type="compositionally biased region" description="Polar residues" evidence="5">
    <location>
        <begin position="1"/>
        <end position="10"/>
    </location>
</feature>
<feature type="compositionally biased region" description="Polar residues" evidence="5">
    <location>
        <begin position="995"/>
        <end position="1004"/>
    </location>
</feature>
<feature type="compositionally biased region" description="Low complexity" evidence="5">
    <location>
        <begin position="1036"/>
        <end position="1079"/>
    </location>
</feature>
<evidence type="ECO:0000313" key="7">
    <source>
        <dbReference type="EMBL" id="KAA8631801.1"/>
    </source>
</evidence>
<dbReference type="PANTHER" id="PTHR18921">
    <property type="entry name" value="MYOSIN HEAVY CHAIN - RELATED"/>
    <property type="match status" value="1"/>
</dbReference>
<feature type="compositionally biased region" description="Gly residues" evidence="5">
    <location>
        <begin position="1008"/>
        <end position="1020"/>
    </location>
</feature>
<comment type="caution">
    <text evidence="7">The sequence shown here is derived from an EMBL/GenBank/DDBJ whole genome shotgun (WGS) entry which is preliminary data.</text>
</comment>
<feature type="region of interest" description="Disordered" evidence="5">
    <location>
        <begin position="1"/>
        <end position="50"/>
    </location>
</feature>
<dbReference type="GO" id="GO:0031267">
    <property type="term" value="F:small GTPase binding"/>
    <property type="evidence" value="ECO:0007669"/>
    <property type="project" value="TreeGrafter"/>
</dbReference>
<feature type="region of interest" description="Disordered" evidence="5">
    <location>
        <begin position="994"/>
        <end position="1090"/>
    </location>
</feature>
<dbReference type="GO" id="GO:0006888">
    <property type="term" value="P:endoplasmic reticulum to Golgi vesicle-mediated transport"/>
    <property type="evidence" value="ECO:0007669"/>
    <property type="project" value="TreeGrafter"/>
</dbReference>
<dbReference type="PANTHER" id="PTHR18921:SF2">
    <property type="entry name" value="THYROID RECEPTOR-INTERACTING PROTEIN 11"/>
    <property type="match status" value="1"/>
</dbReference>
<feature type="transmembrane region" description="Helical" evidence="6">
    <location>
        <begin position="168"/>
        <end position="195"/>
    </location>
</feature>
<evidence type="ECO:0000256" key="1">
    <source>
        <dbReference type="ARBA" id="ARBA00004555"/>
    </source>
</evidence>
<accession>A0A8S8ZT71</accession>